<feature type="compositionally biased region" description="Basic and acidic residues" evidence="1">
    <location>
        <begin position="19"/>
        <end position="69"/>
    </location>
</feature>
<dbReference type="Pfam" id="PF13358">
    <property type="entry name" value="DDE_3"/>
    <property type="match status" value="1"/>
</dbReference>
<reference evidence="3 4" key="1">
    <citation type="submission" date="2019-08" db="EMBL/GenBank/DDBJ databases">
        <authorList>
            <person name="Grouzdev D."/>
            <person name="Tikhonova E."/>
            <person name="Kravchenko I."/>
        </authorList>
    </citation>
    <scope>NUCLEOTIDE SEQUENCE [LARGE SCALE GENOMIC DNA]</scope>
    <source>
        <strain evidence="3 4">59b</strain>
    </source>
</reference>
<evidence type="ECO:0000256" key="1">
    <source>
        <dbReference type="SAM" id="MobiDB-lite"/>
    </source>
</evidence>
<dbReference type="PANTHER" id="PTHR46564">
    <property type="entry name" value="TRANSPOSASE"/>
    <property type="match status" value="1"/>
</dbReference>
<feature type="region of interest" description="Disordered" evidence="1">
    <location>
        <begin position="1"/>
        <end position="69"/>
    </location>
</feature>
<dbReference type="EMBL" id="VTTN01000027">
    <property type="protein sequence ID" value="KAA0588437.1"/>
    <property type="molecule type" value="Genomic_DNA"/>
</dbReference>
<dbReference type="Gene3D" id="3.30.420.10">
    <property type="entry name" value="Ribonuclease H-like superfamily/Ribonuclease H"/>
    <property type="match status" value="1"/>
</dbReference>
<gene>
    <name evidence="3" type="ORF">FZ942_33385</name>
</gene>
<dbReference type="InterPro" id="IPR047655">
    <property type="entry name" value="Transpos_IS630-like"/>
</dbReference>
<accession>A0A5A9G2E9</accession>
<dbReference type="InterPro" id="IPR036397">
    <property type="entry name" value="RNaseH_sf"/>
</dbReference>
<dbReference type="NCBIfam" id="NF033545">
    <property type="entry name" value="transpos_IS630"/>
    <property type="match status" value="1"/>
</dbReference>
<dbReference type="GO" id="GO:0003676">
    <property type="term" value="F:nucleic acid binding"/>
    <property type="evidence" value="ECO:0007669"/>
    <property type="project" value="InterPro"/>
</dbReference>
<dbReference type="Proteomes" id="UP000324927">
    <property type="component" value="Unassembled WGS sequence"/>
</dbReference>
<dbReference type="OrthoDB" id="565387at2"/>
<feature type="domain" description="Tc1-like transposase DDE" evidence="2">
    <location>
        <begin position="87"/>
        <end position="224"/>
    </location>
</feature>
<organism evidence="3 4">
    <name type="scientific">Azospirillum lipoferum</name>
    <dbReference type="NCBI Taxonomy" id="193"/>
    <lineage>
        <taxon>Bacteria</taxon>
        <taxon>Pseudomonadati</taxon>
        <taxon>Pseudomonadota</taxon>
        <taxon>Alphaproteobacteria</taxon>
        <taxon>Rhodospirillales</taxon>
        <taxon>Azospirillaceae</taxon>
        <taxon>Azospirillum</taxon>
    </lineage>
</organism>
<evidence type="ECO:0000313" key="3">
    <source>
        <dbReference type="EMBL" id="KAA0588437.1"/>
    </source>
</evidence>
<evidence type="ECO:0000259" key="2">
    <source>
        <dbReference type="Pfam" id="PF13358"/>
    </source>
</evidence>
<evidence type="ECO:0000313" key="4">
    <source>
        <dbReference type="Proteomes" id="UP000324927"/>
    </source>
</evidence>
<dbReference type="AlphaFoldDB" id="A0A5A9G2E9"/>
<keyword evidence="4" id="KW-1185">Reference proteome</keyword>
<name>A0A5A9G2E9_AZOLI</name>
<dbReference type="InterPro" id="IPR038717">
    <property type="entry name" value="Tc1-like_DDE_dom"/>
</dbReference>
<dbReference type="PANTHER" id="PTHR46564:SF1">
    <property type="entry name" value="TRANSPOSASE"/>
    <property type="match status" value="1"/>
</dbReference>
<protein>
    <submittedName>
        <fullName evidence="3">IS630 family transposase</fullName>
    </submittedName>
</protein>
<sequence>MQVDTRAGDRACGPSADTLGHDAGGDADVAGERAWRPAEQRRTVDGHRSARADAQKKTLKESEQDRPDVAARRRVWRAAQPFVNADRLVFIDETGASTKTPRLYGRTPRGQRLIASAPFGHWKTTTFVAALRRDGLTAPMVLDGPMTGAAFLAYVQQVLIPTLRHGDIVVLDNLPAHKTAEVRPAIQASGAQLFLPPPFSPDLNPIEMAFAKLKTLLRQASAPTSSAPQGIETHSENALTDRTNDHLAPAAARGGACPTPGDHRFSTTLSDANELDWLAFGRKPQRPVRRRLAKPLPPSGIPCRRSTCDA</sequence>
<comment type="caution">
    <text evidence="3">The sequence shown here is derived from an EMBL/GenBank/DDBJ whole genome shotgun (WGS) entry which is preliminary data.</text>
</comment>
<proteinExistence type="predicted"/>